<dbReference type="PROSITE" id="PS50943">
    <property type="entry name" value="HTH_CROC1"/>
    <property type="match status" value="1"/>
</dbReference>
<dbReference type="RefSeq" id="WP_406768677.1">
    <property type="nucleotide sequence ID" value="NZ_JBJHZZ010000001.1"/>
</dbReference>
<dbReference type="PANTHER" id="PTHR46797">
    <property type="entry name" value="HTH-TYPE TRANSCRIPTIONAL REGULATOR"/>
    <property type="match status" value="1"/>
</dbReference>
<dbReference type="InterPro" id="IPR010982">
    <property type="entry name" value="Lambda_DNA-bd_dom_sf"/>
</dbReference>
<dbReference type="EMBL" id="JBJHZZ010000001">
    <property type="protein sequence ID" value="MFL0245542.1"/>
    <property type="molecule type" value="Genomic_DNA"/>
</dbReference>
<dbReference type="InterPro" id="IPR001387">
    <property type="entry name" value="Cro/C1-type_HTH"/>
</dbReference>
<keyword evidence="1" id="KW-0238">DNA-binding</keyword>
<feature type="domain" description="HTH cro/C1-type" evidence="2">
    <location>
        <begin position="7"/>
        <end position="62"/>
    </location>
</feature>
<gene>
    <name evidence="3" type="ORF">ACJDUG_00950</name>
</gene>
<evidence type="ECO:0000313" key="4">
    <source>
        <dbReference type="Proteomes" id="UP001623591"/>
    </source>
</evidence>
<evidence type="ECO:0000259" key="2">
    <source>
        <dbReference type="PROSITE" id="PS50943"/>
    </source>
</evidence>
<dbReference type="Gene3D" id="1.10.260.40">
    <property type="entry name" value="lambda repressor-like DNA-binding domains"/>
    <property type="match status" value="1"/>
</dbReference>
<dbReference type="CDD" id="cd00093">
    <property type="entry name" value="HTH_XRE"/>
    <property type="match status" value="1"/>
</dbReference>
<keyword evidence="4" id="KW-1185">Reference proteome</keyword>
<name>A0ABW8T1D2_9CLOT</name>
<dbReference type="SMART" id="SM00530">
    <property type="entry name" value="HTH_XRE"/>
    <property type="match status" value="1"/>
</dbReference>
<accession>A0ABW8T1D2</accession>
<evidence type="ECO:0000256" key="1">
    <source>
        <dbReference type="ARBA" id="ARBA00023125"/>
    </source>
</evidence>
<evidence type="ECO:0000313" key="3">
    <source>
        <dbReference type="EMBL" id="MFL0245542.1"/>
    </source>
</evidence>
<protein>
    <submittedName>
        <fullName evidence="3">Helix-turn-helix domain-containing protein</fullName>
    </submittedName>
</protein>
<dbReference type="Pfam" id="PF12844">
    <property type="entry name" value="HTH_19"/>
    <property type="match status" value="1"/>
</dbReference>
<reference evidence="3 4" key="1">
    <citation type="submission" date="2024-11" db="EMBL/GenBank/DDBJ databases">
        <authorList>
            <person name="Heng Y.C."/>
            <person name="Lim A.C.H."/>
            <person name="Lee J.K.Y."/>
            <person name="Kittelmann S."/>
        </authorList>
    </citation>
    <scope>NUCLEOTIDE SEQUENCE [LARGE SCALE GENOMIC DNA]</scope>
    <source>
        <strain evidence="3 4">WILCCON 0185</strain>
    </source>
</reference>
<organism evidence="3 4">
    <name type="scientific">Candidatus Clostridium stratigraminis</name>
    <dbReference type="NCBI Taxonomy" id="3381661"/>
    <lineage>
        <taxon>Bacteria</taxon>
        <taxon>Bacillati</taxon>
        <taxon>Bacillota</taxon>
        <taxon>Clostridia</taxon>
        <taxon>Eubacteriales</taxon>
        <taxon>Clostridiaceae</taxon>
        <taxon>Clostridium</taxon>
    </lineage>
</organism>
<dbReference type="Proteomes" id="UP001623591">
    <property type="component" value="Unassembled WGS sequence"/>
</dbReference>
<sequence>MLFLINLKHWRIKKNLTQFQLAIRLETSPGYIYEIESNKKTPSIRMIYKIAEVLEICPKELLKCDCIKCYKIEP</sequence>
<dbReference type="PANTHER" id="PTHR46797:SF1">
    <property type="entry name" value="METHYLPHOSPHONATE SYNTHASE"/>
    <property type="match status" value="1"/>
</dbReference>
<proteinExistence type="predicted"/>
<comment type="caution">
    <text evidence="3">The sequence shown here is derived from an EMBL/GenBank/DDBJ whole genome shotgun (WGS) entry which is preliminary data.</text>
</comment>
<dbReference type="InterPro" id="IPR050807">
    <property type="entry name" value="TransReg_Diox_bact_type"/>
</dbReference>
<dbReference type="SUPFAM" id="SSF47413">
    <property type="entry name" value="lambda repressor-like DNA-binding domains"/>
    <property type="match status" value="1"/>
</dbReference>